<dbReference type="AlphaFoldDB" id="A0AAV2TGV6"/>
<dbReference type="Gene3D" id="1.20.5.110">
    <property type="match status" value="1"/>
</dbReference>
<organism evidence="3 4">
    <name type="scientific">Calicophoron daubneyi</name>
    <name type="common">Rumen fluke</name>
    <name type="synonym">Paramphistomum daubneyi</name>
    <dbReference type="NCBI Taxonomy" id="300641"/>
    <lineage>
        <taxon>Eukaryota</taxon>
        <taxon>Metazoa</taxon>
        <taxon>Spiralia</taxon>
        <taxon>Lophotrochozoa</taxon>
        <taxon>Platyhelminthes</taxon>
        <taxon>Trematoda</taxon>
        <taxon>Digenea</taxon>
        <taxon>Plagiorchiida</taxon>
        <taxon>Pronocephalata</taxon>
        <taxon>Paramphistomoidea</taxon>
        <taxon>Paramphistomidae</taxon>
        <taxon>Calicophoron</taxon>
    </lineage>
</organism>
<dbReference type="InterPro" id="IPR042855">
    <property type="entry name" value="V_SNARE_CC"/>
</dbReference>
<feature type="transmembrane region" description="Helical" evidence="1">
    <location>
        <begin position="99"/>
        <end position="117"/>
    </location>
</feature>
<protein>
    <recommendedName>
        <fullName evidence="2">V-SNARE coiled-coil homology domain-containing protein</fullName>
    </recommendedName>
</protein>
<dbReference type="SUPFAM" id="SSF58038">
    <property type="entry name" value="SNARE fusion complex"/>
    <property type="match status" value="1"/>
</dbReference>
<reference evidence="3" key="1">
    <citation type="submission" date="2024-06" db="EMBL/GenBank/DDBJ databases">
        <authorList>
            <person name="Liu X."/>
            <person name="Lenzi L."/>
            <person name="Haldenby T S."/>
            <person name="Uol C."/>
        </authorList>
    </citation>
    <scope>NUCLEOTIDE SEQUENCE</scope>
</reference>
<proteinExistence type="predicted"/>
<dbReference type="Pfam" id="PF00957">
    <property type="entry name" value="Synaptobrevin"/>
    <property type="match status" value="1"/>
</dbReference>
<dbReference type="Proteomes" id="UP001497525">
    <property type="component" value="Unassembled WGS sequence"/>
</dbReference>
<sequence>MAIDSDTATKFVQFHHTSVANLSAKERSNDPSYTSQNLEMVRETIADVERILVSNCIDLQQNEAKLCELLERSEAMEAGARQFKMTNIVMKKMRKKRHCILICVVCATIILVGIVLVCSL</sequence>
<evidence type="ECO:0000313" key="4">
    <source>
        <dbReference type="Proteomes" id="UP001497525"/>
    </source>
</evidence>
<keyword evidence="1" id="KW-0812">Transmembrane</keyword>
<evidence type="ECO:0000256" key="1">
    <source>
        <dbReference type="SAM" id="Phobius"/>
    </source>
</evidence>
<feature type="domain" description="V-SNARE coiled-coil homology" evidence="2">
    <location>
        <begin position="38"/>
        <end position="114"/>
    </location>
</feature>
<name>A0AAV2TGV6_CALDB</name>
<accession>A0AAV2TGV6</accession>
<keyword evidence="1" id="KW-1133">Transmembrane helix</keyword>
<comment type="caution">
    <text evidence="3">The sequence shown here is derived from an EMBL/GenBank/DDBJ whole genome shotgun (WGS) entry which is preliminary data.</text>
</comment>
<evidence type="ECO:0000313" key="3">
    <source>
        <dbReference type="EMBL" id="CAL5135314.1"/>
    </source>
</evidence>
<keyword evidence="1" id="KW-0472">Membrane</keyword>
<evidence type="ECO:0000259" key="2">
    <source>
        <dbReference type="Pfam" id="PF00957"/>
    </source>
</evidence>
<dbReference type="EMBL" id="CAXLJL010000256">
    <property type="protein sequence ID" value="CAL5135314.1"/>
    <property type="molecule type" value="Genomic_DNA"/>
</dbReference>
<gene>
    <name evidence="3" type="ORF">CDAUBV1_LOCUS9475</name>
</gene>